<name>A0A160PG03_9HYPH</name>
<evidence type="ECO:0000313" key="4">
    <source>
        <dbReference type="Proteomes" id="UP000218288"/>
    </source>
</evidence>
<organism evidence="3 4">
    <name type="scientific">Methylorubrum populi</name>
    <dbReference type="NCBI Taxonomy" id="223967"/>
    <lineage>
        <taxon>Bacteria</taxon>
        <taxon>Pseudomonadati</taxon>
        <taxon>Pseudomonadota</taxon>
        <taxon>Alphaproteobacteria</taxon>
        <taxon>Hyphomicrobiales</taxon>
        <taxon>Methylobacteriaceae</taxon>
        <taxon>Methylorubrum</taxon>
    </lineage>
</organism>
<gene>
    <name evidence="3" type="ORF">MPPM_2578</name>
</gene>
<evidence type="ECO:0000256" key="1">
    <source>
        <dbReference type="SAM" id="MobiDB-lite"/>
    </source>
</evidence>
<dbReference type="SUPFAM" id="SSF52540">
    <property type="entry name" value="P-loop containing nucleoside triphosphate hydrolases"/>
    <property type="match status" value="1"/>
</dbReference>
<evidence type="ECO:0000259" key="2">
    <source>
        <dbReference type="Pfam" id="PF19263"/>
    </source>
</evidence>
<dbReference type="Proteomes" id="UP000218288">
    <property type="component" value="Chromosome"/>
</dbReference>
<dbReference type="AlphaFoldDB" id="A0A160PG03"/>
<feature type="domain" description="NrS-1 polymerase-like helicase" evidence="2">
    <location>
        <begin position="191"/>
        <end position="299"/>
    </location>
</feature>
<evidence type="ECO:0000313" key="3">
    <source>
        <dbReference type="EMBL" id="BAU91183.1"/>
    </source>
</evidence>
<feature type="region of interest" description="Disordered" evidence="1">
    <location>
        <begin position="1"/>
        <end position="25"/>
    </location>
</feature>
<reference evidence="3 4" key="1">
    <citation type="journal article" date="2016" name="Genome Announc.">
        <title>Complete Genome Sequence of Methylobacterium populi P-1M, Isolated from Pink-Pigmented Household Biofilm.</title>
        <authorList>
            <person name="Morohoshi T."/>
            <person name="Ikeda T."/>
        </authorList>
    </citation>
    <scope>NUCLEOTIDE SEQUENCE [LARGE SCALE GENOMIC DNA]</scope>
    <source>
        <strain evidence="3 4">P-1M</strain>
    </source>
</reference>
<dbReference type="RefSeq" id="WP_096485384.1">
    <property type="nucleotide sequence ID" value="NZ_AP014809.1"/>
</dbReference>
<dbReference type="Pfam" id="PF19263">
    <property type="entry name" value="DUF5906"/>
    <property type="match status" value="1"/>
</dbReference>
<dbReference type="OrthoDB" id="8215052at2"/>
<sequence>MTSVLDLQKAKRERAKKSGKPLDVELDPGGYDHEAMNAEFAFLLVGSKAVVIRENPDAPIEQRIRFLTLDAFRQWSLNRWTEIYDPSAKDVKSVPWAKRWLGARDRRQFDGVEFHPDANPDPANAGGTPGYFNLWRGWGCEPRRGGKYAVFRDHLLNNICGGDEALYAWVFGFFAHMLQRPRERLGVALVLRGGQGSGKTKIGEVFGSLIPSHYFLVDSARYLTGNFNAHMASCLLLQADEAVWAGDKQAEGRLKGLITSAEQMVESKGIDPIRLRNFVRVVMTSNEDWVVPAGKDERRFCVLDVDGRCAQNSAYFAEMDDELADGGREALLADLLAFDLASVDLRHVPRTAALLSQKIHSLDPIDSWWLDRLMAGAPTRKSTDWPSYIWTDLVRDDYHEASDRRGVRHKSAETILGGRLRKLVPLLQRQKRNWTTPDGDRRVWCYVLPSLKNCRTSFEKAIGQAITWEDQSDEPEFEHLTE</sequence>
<dbReference type="EMBL" id="AP014809">
    <property type="protein sequence ID" value="BAU91183.1"/>
    <property type="molecule type" value="Genomic_DNA"/>
</dbReference>
<dbReference type="InterPro" id="IPR027417">
    <property type="entry name" value="P-loop_NTPase"/>
</dbReference>
<accession>A0A160PG03</accession>
<proteinExistence type="predicted"/>
<protein>
    <recommendedName>
        <fullName evidence="2">NrS-1 polymerase-like helicase domain-containing protein</fullName>
    </recommendedName>
</protein>
<dbReference type="InterPro" id="IPR045455">
    <property type="entry name" value="NrS-1_pol-like_helicase"/>
</dbReference>